<proteinExistence type="predicted"/>
<reference evidence="1 2" key="1">
    <citation type="submission" date="2020-06" db="EMBL/GenBank/DDBJ databases">
        <authorList>
            <person name="Chuat V."/>
        </authorList>
    </citation>
    <scope>NUCLEOTIDE SEQUENCE [LARGE SCALE GENOMIC DNA]</scope>
    <source>
        <strain evidence="1">STH_CIRM_1046</strain>
    </source>
</reference>
<sequence>MAISKQTEIKQYAVLNCIFLLDNQDLSYKNIILLLMYKNIVFKTNIMLKKH</sequence>
<accession>A0AAU9H5V4</accession>
<dbReference type="Proteomes" id="UP000509120">
    <property type="component" value="Chromosome"/>
</dbReference>
<dbReference type="EMBL" id="LR822030">
    <property type="protein sequence ID" value="CAD0154162.1"/>
    <property type="molecule type" value="Genomic_DNA"/>
</dbReference>
<evidence type="ECO:0000313" key="1">
    <source>
        <dbReference type="EMBL" id="CAD0154162.1"/>
    </source>
</evidence>
<name>A0AAU9H5V4_STRTR</name>
<gene>
    <name evidence="1" type="ORF">STHERMO_0308</name>
</gene>
<dbReference type="AlphaFoldDB" id="A0AAU9H5V4"/>
<organism evidence="1 2">
    <name type="scientific">Streptococcus thermophilus</name>
    <dbReference type="NCBI Taxonomy" id="1308"/>
    <lineage>
        <taxon>Bacteria</taxon>
        <taxon>Bacillati</taxon>
        <taxon>Bacillota</taxon>
        <taxon>Bacilli</taxon>
        <taxon>Lactobacillales</taxon>
        <taxon>Streptococcaceae</taxon>
        <taxon>Streptococcus</taxon>
    </lineage>
</organism>
<evidence type="ECO:0000313" key="2">
    <source>
        <dbReference type="Proteomes" id="UP000509120"/>
    </source>
</evidence>
<protein>
    <submittedName>
        <fullName evidence="1">Uncharacterized protein</fullName>
    </submittedName>
</protein>